<evidence type="ECO:0000256" key="4">
    <source>
        <dbReference type="ARBA" id="ARBA00022692"/>
    </source>
</evidence>
<keyword evidence="9" id="KW-0862">Zinc</keyword>
<organism evidence="21 22">
    <name type="scientific">Capsicum baccatum</name>
    <name type="common">Peruvian pepper</name>
    <dbReference type="NCBI Taxonomy" id="33114"/>
    <lineage>
        <taxon>Eukaryota</taxon>
        <taxon>Viridiplantae</taxon>
        <taxon>Streptophyta</taxon>
        <taxon>Embryophyta</taxon>
        <taxon>Tracheophyta</taxon>
        <taxon>Spermatophyta</taxon>
        <taxon>Magnoliopsida</taxon>
        <taxon>eudicotyledons</taxon>
        <taxon>Gunneridae</taxon>
        <taxon>Pentapetalae</taxon>
        <taxon>asterids</taxon>
        <taxon>lamiids</taxon>
        <taxon>Solanales</taxon>
        <taxon>Solanaceae</taxon>
        <taxon>Solanoideae</taxon>
        <taxon>Capsiceae</taxon>
        <taxon>Capsicum</taxon>
    </lineage>
</organism>
<dbReference type="InterPro" id="IPR003439">
    <property type="entry name" value="ABC_transporter-like_ATP-bd"/>
</dbReference>
<dbReference type="GO" id="GO:0140359">
    <property type="term" value="F:ABC-type transporter activity"/>
    <property type="evidence" value="ECO:0007669"/>
    <property type="project" value="InterPro"/>
</dbReference>
<feature type="domain" description="ABC transmembrane type-1" evidence="20">
    <location>
        <begin position="1128"/>
        <end position="1414"/>
    </location>
</feature>
<feature type="coiled-coil region" evidence="15">
    <location>
        <begin position="256"/>
        <end position="283"/>
    </location>
</feature>
<feature type="transmembrane region" description="Helical" evidence="17">
    <location>
        <begin position="1246"/>
        <end position="1263"/>
    </location>
</feature>
<dbReference type="GO" id="GO:0005524">
    <property type="term" value="F:ATP binding"/>
    <property type="evidence" value="ECO:0007669"/>
    <property type="project" value="UniProtKB-KW"/>
</dbReference>
<feature type="region of interest" description="Disordered" evidence="16">
    <location>
        <begin position="146"/>
        <end position="171"/>
    </location>
</feature>
<feature type="transmembrane region" description="Helical" evidence="17">
    <location>
        <begin position="1124"/>
        <end position="1148"/>
    </location>
</feature>
<dbReference type="GO" id="GO:0008270">
    <property type="term" value="F:zinc ion binding"/>
    <property type="evidence" value="ECO:0007669"/>
    <property type="project" value="UniProtKB-KW"/>
</dbReference>
<dbReference type="InterPro" id="IPR011527">
    <property type="entry name" value="ABC1_TM_dom"/>
</dbReference>
<feature type="domain" description="BED-type" evidence="18">
    <location>
        <begin position="395"/>
        <end position="450"/>
    </location>
</feature>
<evidence type="ECO:0000256" key="1">
    <source>
        <dbReference type="ARBA" id="ARBA00004651"/>
    </source>
</evidence>
<keyword evidence="6" id="KW-0677">Repeat</keyword>
<evidence type="ECO:0000256" key="8">
    <source>
        <dbReference type="ARBA" id="ARBA00022771"/>
    </source>
</evidence>
<dbReference type="InterPro" id="IPR036236">
    <property type="entry name" value="Znf_C2H2_sf"/>
</dbReference>
<dbReference type="OrthoDB" id="6500128at2759"/>
<dbReference type="GO" id="GO:0010328">
    <property type="term" value="F:auxin influx transmembrane transporter activity"/>
    <property type="evidence" value="ECO:0007669"/>
    <property type="project" value="UniProtKB-ARBA"/>
</dbReference>
<keyword evidence="22" id="KW-1185">Reference proteome</keyword>
<dbReference type="STRING" id="33114.A0A2G2XDY2"/>
<keyword evidence="10" id="KW-0067">ATP-binding</keyword>
<dbReference type="InterPro" id="IPR017871">
    <property type="entry name" value="ABC_transporter-like_CS"/>
</dbReference>
<keyword evidence="4 17" id="KW-0812">Transmembrane</keyword>
<dbReference type="FunFam" id="1.20.1560.10:FF:000009">
    <property type="entry name" value="ABC transporter B family member 1"/>
    <property type="match status" value="1"/>
</dbReference>
<gene>
    <name evidence="21" type="ORF">CQW23_04198</name>
</gene>
<feature type="domain" description="ABC transporter" evidence="19">
    <location>
        <begin position="1449"/>
        <end position="1686"/>
    </location>
</feature>
<dbReference type="SUPFAM" id="SSF90123">
    <property type="entry name" value="ABC transporter transmembrane region"/>
    <property type="match status" value="2"/>
</dbReference>
<dbReference type="Pfam" id="PF00005">
    <property type="entry name" value="ABC_tran"/>
    <property type="match status" value="2"/>
</dbReference>
<evidence type="ECO:0000256" key="7">
    <source>
        <dbReference type="ARBA" id="ARBA00022741"/>
    </source>
</evidence>
<feature type="transmembrane region" description="Helical" evidence="17">
    <location>
        <begin position="510"/>
        <end position="531"/>
    </location>
</feature>
<feature type="compositionally biased region" description="Polar residues" evidence="16">
    <location>
        <begin position="1063"/>
        <end position="1075"/>
    </location>
</feature>
<evidence type="ECO:0000313" key="22">
    <source>
        <dbReference type="Proteomes" id="UP000224567"/>
    </source>
</evidence>
<dbReference type="InterPro" id="IPR027417">
    <property type="entry name" value="P-loop_NTPase"/>
</dbReference>
<dbReference type="GO" id="GO:0016887">
    <property type="term" value="F:ATP hydrolysis activity"/>
    <property type="evidence" value="ECO:0007669"/>
    <property type="project" value="InterPro"/>
</dbReference>
<feature type="compositionally biased region" description="Low complexity" evidence="16">
    <location>
        <begin position="1049"/>
        <end position="1060"/>
    </location>
</feature>
<evidence type="ECO:0000259" key="18">
    <source>
        <dbReference type="PROSITE" id="PS50808"/>
    </source>
</evidence>
<feature type="transmembrane region" description="Helical" evidence="17">
    <location>
        <begin position="686"/>
        <end position="710"/>
    </location>
</feature>
<feature type="region of interest" description="Disordered" evidence="16">
    <location>
        <begin position="1049"/>
        <end position="1075"/>
    </location>
</feature>
<evidence type="ECO:0000256" key="10">
    <source>
        <dbReference type="ARBA" id="ARBA00022840"/>
    </source>
</evidence>
<dbReference type="FunFam" id="3.40.50.300:FF:000066">
    <property type="entry name" value="ABC transporter B family member 1"/>
    <property type="match status" value="2"/>
</dbReference>
<dbReference type="SUPFAM" id="SSF52540">
    <property type="entry name" value="P-loop containing nucleoside triphosphate hydrolases"/>
    <property type="match status" value="2"/>
</dbReference>
<evidence type="ECO:0000256" key="16">
    <source>
        <dbReference type="SAM" id="MobiDB-lite"/>
    </source>
</evidence>
<dbReference type="CDD" id="cd18578">
    <property type="entry name" value="ABC_6TM_Pgp_ABCB1_D2_like"/>
    <property type="match status" value="1"/>
</dbReference>
<sequence>MSDTPSLVAGSPDTPGSIDILIGSSSSSSTTRRLVISVVGEKFVPNGHSISKTITENFKERQDATGYTWKGVTESTRKFYWHEFMNPTENSIIKRTWKKVAANLYIKRIYHWRREINKPNFVLDDVWYNWKTYWASDEFKNKSHIATQNRCSETSGSGTGPSKHTGGSRSKVEHTIKLATEMGHEPNSWEIFMKLHQKKDGSFVDAKSKSISDKMEAVIATALLGSSDDSLEDQELDINSMYFDVAVSDHIVEERIKILEKDVSQMRENQERVLQERVEAEVQHRVEQEVFRLRQQSDDRFKSMEEQCYTRVPSPSPPVPLGTPFKEEIGVGAHDMDYVEAQENYGIEEENEVDAVNLDEDDENIAETPAVGDANVRSESVNLPSRPPSAPKPHKRTSIAWQFFERISDIEVQCNICQQIYKHRSGGKQGGTGTLMRHIAEDHKRELNIAKGGGDVDRLDVALMIIGTIGAIGNGLTQPLMTLIFGKLVNAFGSSNRQEIVHEISKVSIYYVYLAIGAGIASLLQMSCWMVTGERQATRIRGLYLETILRQDIGFFDTETTTGEVIGRMSGDTILIQDAMGEKVGKFIQFISTFVGGFIIAFIKGWLLAIVLVCCIPALVIAGGTMALIMSKMSSRGQVAYAEAGNVVEQTIGAIRTVAAFTGEKLAINKYDSKLKIACASTVKQGLVSGLGLGTLLLIVFSTYGLAVWYGSKLIIEKGYSGGNVINVIMAIMTGGMSLGQTSPSLNAFAAGQAAAYKMFETINRKPLIDTSDTGGIVLEDVKGDIELKDVYFRYPARPNVQIFSGFSLVIPSGKTAALVGQSGSGKSTVISLLERFYDPEAGEVFIDGVNLKRFQLKWLRQQMGLVSQEPVLFATTIRENIIYGKENATEDEIKTAIELANAAKFLYKLPQGLDTMVGEHGTQLSGGQKQRLAIARAILKNPRILLLDEATSALDAESERIVQEALEKVMANRTTVVVAHRLTTIRNADLIAVVNAGKLLEQGTHDELIQDPNGAYSQLVRMQGGNKEDENITNIDLDKADLTTSLDNNLSRSSSQQLSAVKRSTSHGSSRHSFTLNYPVPGLIDIHEAEIGDEDNKKEDKGSLEKRKKVPTMRLVELNKPELPYLLLGSLAAIIHGLIFPLFGLLLSTAIKIFFYPPHKLRKESRFWALMYFGLGVITLLVVPFQNFLFGVAGGKLIERIRSLTFKKVVYEEISWFDDPAHSSGAIGARLSNDASTVRTLMGDALALIVQNIATIVAGLVIAFTANWILAIIILVVLPLIGLQGFLQSKLYKGFSADAKVMYEEASQIANDAVGSIRTVASFCAEEKVMDMYLKKCEGPTKQGVKIGIVSGASLGFGSFILYCTNAFCFYIGSVLIHHGLATFSQVFKVFFSLTLSAVGVTQSIGMFPDATKAKDSVASIFDILDRKPKIDSSSDVGTTLVAVRGDIEFKHVSYRYATRPDVQIFKDLCLTIPSGKTVALVGESGSGKSTVISLIERFYNPESGEIYLDGVEIRQFKLSWLRQQMGLVSQEPILFNETIRDNIAYNSQGSATEEEIIQAAKSANAHNFISSLPQGYDTSVGERGIQLSGGQKQRIAIARAILKDPKILLLDEATSALDAESERIVQEALDRVMVNRTTVVVAHRLTTIKGADIIAVVKNGVIAEKGRHDVLMNIEDGVYASLVALHMTSA</sequence>
<dbReference type="Pfam" id="PF00664">
    <property type="entry name" value="ABC_membrane"/>
    <property type="match status" value="2"/>
</dbReference>
<dbReference type="CDD" id="cd03249">
    <property type="entry name" value="ABC_MTABC3_MDL1_MDL2"/>
    <property type="match status" value="2"/>
</dbReference>
<feature type="transmembrane region" description="Helical" evidence="17">
    <location>
        <begin position="1269"/>
        <end position="1288"/>
    </location>
</feature>
<reference evidence="21 22" key="1">
    <citation type="journal article" date="2017" name="Genome Biol.">
        <title>New reference genome sequences of hot pepper reveal the massive evolution of plant disease-resistance genes by retroduplication.</title>
        <authorList>
            <person name="Kim S."/>
            <person name="Park J."/>
            <person name="Yeom S.I."/>
            <person name="Kim Y.M."/>
            <person name="Seo E."/>
            <person name="Kim K.T."/>
            <person name="Kim M.S."/>
            <person name="Lee J.M."/>
            <person name="Cheong K."/>
            <person name="Shin H.S."/>
            <person name="Kim S.B."/>
            <person name="Han K."/>
            <person name="Lee J."/>
            <person name="Park M."/>
            <person name="Lee H.A."/>
            <person name="Lee H.Y."/>
            <person name="Lee Y."/>
            <person name="Oh S."/>
            <person name="Lee J.H."/>
            <person name="Choi E."/>
            <person name="Choi E."/>
            <person name="Lee S.E."/>
            <person name="Jeon J."/>
            <person name="Kim H."/>
            <person name="Choi G."/>
            <person name="Song H."/>
            <person name="Lee J."/>
            <person name="Lee S.C."/>
            <person name="Kwon J.K."/>
            <person name="Lee H.Y."/>
            <person name="Koo N."/>
            <person name="Hong Y."/>
            <person name="Kim R.W."/>
            <person name="Kang W.H."/>
            <person name="Huh J.H."/>
            <person name="Kang B.C."/>
            <person name="Yang T.J."/>
            <person name="Lee Y.H."/>
            <person name="Bennetzen J.L."/>
            <person name="Choi D."/>
        </authorList>
    </citation>
    <scope>NUCLEOTIDE SEQUENCE [LARGE SCALE GENOMIC DNA]</scope>
    <source>
        <strain evidence="22">cv. PBC81</strain>
    </source>
</reference>
<feature type="compositionally biased region" description="Polar residues" evidence="16">
    <location>
        <begin position="146"/>
        <end position="168"/>
    </location>
</feature>
<dbReference type="PROSITE" id="PS00211">
    <property type="entry name" value="ABC_TRANSPORTER_1"/>
    <property type="match status" value="2"/>
</dbReference>
<dbReference type="Proteomes" id="UP000224567">
    <property type="component" value="Unassembled WGS sequence"/>
</dbReference>
<dbReference type="InterPro" id="IPR003593">
    <property type="entry name" value="AAA+_ATPase"/>
</dbReference>
<dbReference type="PROSITE" id="PS50929">
    <property type="entry name" value="ABC_TM1F"/>
    <property type="match status" value="2"/>
</dbReference>
<feature type="transmembrane region" description="Helical" evidence="17">
    <location>
        <begin position="1388"/>
        <end position="1409"/>
    </location>
</feature>
<comment type="caution">
    <text evidence="21">The sequence shown here is derived from an EMBL/GenBank/DDBJ whole genome shotgun (WGS) entry which is preliminary data.</text>
</comment>
<evidence type="ECO:0000313" key="21">
    <source>
        <dbReference type="EMBL" id="PHT55712.1"/>
    </source>
</evidence>
<dbReference type="Pfam" id="PF03004">
    <property type="entry name" value="Transposase_24"/>
    <property type="match status" value="1"/>
</dbReference>
<dbReference type="GO" id="GO:0003677">
    <property type="term" value="F:DNA binding"/>
    <property type="evidence" value="ECO:0007669"/>
    <property type="project" value="InterPro"/>
</dbReference>
<dbReference type="InterPro" id="IPR004252">
    <property type="entry name" value="Probable_transposase_24"/>
</dbReference>
<feature type="transmembrane region" description="Helical" evidence="17">
    <location>
        <begin position="1168"/>
        <end position="1194"/>
    </location>
</feature>
<feature type="domain" description="ABC transmembrane type-1" evidence="20">
    <location>
        <begin position="465"/>
        <end position="751"/>
    </location>
</feature>
<dbReference type="Gene3D" id="3.40.50.300">
    <property type="entry name" value="P-loop containing nucleotide triphosphate hydrolases"/>
    <property type="match status" value="2"/>
</dbReference>
<feature type="domain" description="ABC transporter" evidence="19">
    <location>
        <begin position="786"/>
        <end position="1022"/>
    </location>
</feature>
<dbReference type="EMBL" id="MLFT02000002">
    <property type="protein sequence ID" value="PHT55712.1"/>
    <property type="molecule type" value="Genomic_DNA"/>
</dbReference>
<dbReference type="InterPro" id="IPR036640">
    <property type="entry name" value="ABC1_TM_sf"/>
</dbReference>
<keyword evidence="3" id="KW-0813">Transport</keyword>
<dbReference type="PANTHER" id="PTHR24222">
    <property type="entry name" value="ABC TRANSPORTER B FAMILY"/>
    <property type="match status" value="1"/>
</dbReference>
<protein>
    <submittedName>
        <fullName evidence="21">ABC transporter B family member 11</fullName>
    </submittedName>
</protein>
<name>A0A2G2XDY2_CAPBA</name>
<evidence type="ECO:0000256" key="2">
    <source>
        <dbReference type="ARBA" id="ARBA00007577"/>
    </source>
</evidence>
<evidence type="ECO:0000256" key="17">
    <source>
        <dbReference type="SAM" id="Phobius"/>
    </source>
</evidence>
<evidence type="ECO:0000256" key="13">
    <source>
        <dbReference type="ARBA" id="ARBA00023180"/>
    </source>
</evidence>
<reference evidence="22" key="2">
    <citation type="journal article" date="2017" name="J. Anim. Genet.">
        <title>Multiple reference genome sequences of hot pepper reveal the massive evolution of plant disease resistance genes by retroduplication.</title>
        <authorList>
            <person name="Kim S."/>
            <person name="Park J."/>
            <person name="Yeom S.-I."/>
            <person name="Kim Y.-M."/>
            <person name="Seo E."/>
            <person name="Kim K.-T."/>
            <person name="Kim M.-S."/>
            <person name="Lee J.M."/>
            <person name="Cheong K."/>
            <person name="Shin H.-S."/>
            <person name="Kim S.-B."/>
            <person name="Han K."/>
            <person name="Lee J."/>
            <person name="Park M."/>
            <person name="Lee H.-A."/>
            <person name="Lee H.-Y."/>
            <person name="Lee Y."/>
            <person name="Oh S."/>
            <person name="Lee J.H."/>
            <person name="Choi E."/>
            <person name="Choi E."/>
            <person name="Lee S.E."/>
            <person name="Jeon J."/>
            <person name="Kim H."/>
            <person name="Choi G."/>
            <person name="Song H."/>
            <person name="Lee J."/>
            <person name="Lee S.-C."/>
            <person name="Kwon J.-K."/>
            <person name="Lee H.-Y."/>
            <person name="Koo N."/>
            <person name="Hong Y."/>
            <person name="Kim R.W."/>
            <person name="Kang W.-H."/>
            <person name="Huh J.H."/>
            <person name="Kang B.-C."/>
            <person name="Yang T.-J."/>
            <person name="Lee Y.-H."/>
            <person name="Bennetzen J.L."/>
            <person name="Choi D."/>
        </authorList>
    </citation>
    <scope>NUCLEOTIDE SEQUENCE [LARGE SCALE GENOMIC DNA]</scope>
    <source>
        <strain evidence="22">cv. PBC81</strain>
    </source>
</reference>
<accession>A0A2G2XDY2</accession>
<evidence type="ECO:0000256" key="9">
    <source>
        <dbReference type="ARBA" id="ARBA00022833"/>
    </source>
</evidence>
<dbReference type="PROSITE" id="PS50808">
    <property type="entry name" value="ZF_BED"/>
    <property type="match status" value="1"/>
</dbReference>
<dbReference type="SMART" id="SM00614">
    <property type="entry name" value="ZnF_BED"/>
    <property type="match status" value="1"/>
</dbReference>
<dbReference type="PROSITE" id="PS50893">
    <property type="entry name" value="ABC_TRANSPORTER_2"/>
    <property type="match status" value="2"/>
</dbReference>
<dbReference type="GO" id="GO:0010329">
    <property type="term" value="F:auxin efflux transmembrane transporter activity"/>
    <property type="evidence" value="ECO:0007669"/>
    <property type="project" value="UniProtKB-ARBA"/>
</dbReference>
<evidence type="ECO:0000256" key="5">
    <source>
        <dbReference type="ARBA" id="ARBA00022723"/>
    </source>
</evidence>
<dbReference type="InterPro" id="IPR003656">
    <property type="entry name" value="Znf_BED"/>
</dbReference>
<keyword evidence="5" id="KW-0479">Metal-binding</keyword>
<keyword evidence="8 14" id="KW-0863">Zinc-finger</keyword>
<keyword evidence="11 17" id="KW-1133">Transmembrane helix</keyword>
<dbReference type="InterPro" id="IPR039421">
    <property type="entry name" value="Type_1_exporter"/>
</dbReference>
<feature type="transmembrane region" description="Helical" evidence="17">
    <location>
        <begin position="1361"/>
        <end position="1382"/>
    </location>
</feature>
<keyword evidence="15" id="KW-0175">Coiled coil</keyword>
<dbReference type="SUPFAM" id="SSF57667">
    <property type="entry name" value="beta-beta-alpha zinc fingers"/>
    <property type="match status" value="1"/>
</dbReference>
<evidence type="ECO:0000256" key="6">
    <source>
        <dbReference type="ARBA" id="ARBA00022737"/>
    </source>
</evidence>
<evidence type="ECO:0000256" key="14">
    <source>
        <dbReference type="PROSITE-ProRule" id="PRU00027"/>
    </source>
</evidence>
<dbReference type="FunFam" id="1.20.1560.10:FF:000044">
    <property type="entry name" value="ABC transporter B family member 9"/>
    <property type="match status" value="1"/>
</dbReference>
<keyword evidence="7" id="KW-0547">Nucleotide-binding</keyword>
<dbReference type="PANTHER" id="PTHR24222:SF50">
    <property type="entry name" value="ABC TRANSPORTER B FAMILY MEMBER 9-LIKE ISOFORM X2"/>
    <property type="match status" value="1"/>
</dbReference>
<comment type="subcellular location">
    <subcellularLocation>
        <location evidence="1">Cell membrane</location>
        <topology evidence="1">Multi-pass membrane protein</topology>
    </subcellularLocation>
</comment>
<feature type="transmembrane region" description="Helical" evidence="17">
    <location>
        <begin position="584"/>
        <end position="603"/>
    </location>
</feature>
<dbReference type="CDD" id="cd18577">
    <property type="entry name" value="ABC_6TM_Pgp_ABCB1_D1_like"/>
    <property type="match status" value="1"/>
</dbReference>
<evidence type="ECO:0000259" key="19">
    <source>
        <dbReference type="PROSITE" id="PS50893"/>
    </source>
</evidence>
<proteinExistence type="inferred from homology"/>
<evidence type="ECO:0000256" key="15">
    <source>
        <dbReference type="SAM" id="Coils"/>
    </source>
</evidence>
<dbReference type="Gene3D" id="1.20.1560.10">
    <property type="entry name" value="ABC transporter type 1, transmembrane domain"/>
    <property type="match status" value="1"/>
</dbReference>
<evidence type="ECO:0000256" key="12">
    <source>
        <dbReference type="ARBA" id="ARBA00023136"/>
    </source>
</evidence>
<evidence type="ECO:0000259" key="20">
    <source>
        <dbReference type="PROSITE" id="PS50929"/>
    </source>
</evidence>
<dbReference type="GO" id="GO:0005886">
    <property type="term" value="C:plasma membrane"/>
    <property type="evidence" value="ECO:0007669"/>
    <property type="project" value="UniProtKB-SubCell"/>
</dbReference>
<dbReference type="Pfam" id="PF02892">
    <property type="entry name" value="zf-BED"/>
    <property type="match status" value="1"/>
</dbReference>
<evidence type="ECO:0000256" key="11">
    <source>
        <dbReference type="ARBA" id="ARBA00022989"/>
    </source>
</evidence>
<comment type="similarity">
    <text evidence="2">Belongs to the ABC transporter superfamily. ABCB family. Multidrug resistance exporter (TC 3.A.1.201) subfamily.</text>
</comment>
<dbReference type="SMART" id="SM00382">
    <property type="entry name" value="AAA"/>
    <property type="match status" value="2"/>
</dbReference>
<evidence type="ECO:0000256" key="3">
    <source>
        <dbReference type="ARBA" id="ARBA00022448"/>
    </source>
</evidence>
<feature type="transmembrane region" description="Helical" evidence="17">
    <location>
        <begin position="609"/>
        <end position="629"/>
    </location>
</feature>
<keyword evidence="13" id="KW-0325">Glycoprotein</keyword>
<keyword evidence="12 17" id="KW-0472">Membrane</keyword>